<dbReference type="SUPFAM" id="SSF56645">
    <property type="entry name" value="Acyl-CoA dehydrogenase NM domain-like"/>
    <property type="match status" value="1"/>
</dbReference>
<comment type="similarity">
    <text evidence="2 6">Belongs to the acyl-CoA dehydrogenase family.</text>
</comment>
<evidence type="ECO:0000256" key="6">
    <source>
        <dbReference type="RuleBase" id="RU362125"/>
    </source>
</evidence>
<dbReference type="AlphaFoldDB" id="A0A5D0RMI7"/>
<dbReference type="GO" id="GO:0005886">
    <property type="term" value="C:plasma membrane"/>
    <property type="evidence" value="ECO:0007669"/>
    <property type="project" value="TreeGrafter"/>
</dbReference>
<reference evidence="10 11" key="1">
    <citation type="submission" date="2019-08" db="EMBL/GenBank/DDBJ databases">
        <title>Identification of a novel species of the genus Boseongicola.</title>
        <authorList>
            <person name="Zhang X.-Q."/>
        </authorList>
    </citation>
    <scope>NUCLEOTIDE SEQUENCE [LARGE SCALE GENOMIC DNA]</scope>
    <source>
        <strain evidence="10 11">HY14</strain>
    </source>
</reference>
<dbReference type="InterPro" id="IPR006091">
    <property type="entry name" value="Acyl-CoA_Oxase/DH_mid-dom"/>
</dbReference>
<comment type="caution">
    <text evidence="10">The sequence shown here is derived from an EMBL/GenBank/DDBJ whole genome shotgun (WGS) entry which is preliminary data.</text>
</comment>
<dbReference type="Pfam" id="PF02771">
    <property type="entry name" value="Acyl-CoA_dh_N"/>
    <property type="match status" value="1"/>
</dbReference>
<dbReference type="InterPro" id="IPR013786">
    <property type="entry name" value="AcylCoA_DH/ox_N"/>
</dbReference>
<dbReference type="InterPro" id="IPR037069">
    <property type="entry name" value="AcylCoA_DH/ox_N_sf"/>
</dbReference>
<evidence type="ECO:0000256" key="4">
    <source>
        <dbReference type="ARBA" id="ARBA00022827"/>
    </source>
</evidence>
<dbReference type="Pfam" id="PF02770">
    <property type="entry name" value="Acyl-CoA_dh_M"/>
    <property type="match status" value="1"/>
</dbReference>
<protein>
    <submittedName>
        <fullName evidence="10">Acyl-CoA dehydrogenase</fullName>
    </submittedName>
</protein>
<dbReference type="GO" id="GO:0016627">
    <property type="term" value="F:oxidoreductase activity, acting on the CH-CH group of donors"/>
    <property type="evidence" value="ECO:0007669"/>
    <property type="project" value="InterPro"/>
</dbReference>
<dbReference type="InterPro" id="IPR009075">
    <property type="entry name" value="AcylCo_DH/oxidase_C"/>
</dbReference>
<feature type="domain" description="Acyl-CoA dehydrogenase/oxidase N-terminal" evidence="9">
    <location>
        <begin position="7"/>
        <end position="121"/>
    </location>
</feature>
<evidence type="ECO:0000259" key="7">
    <source>
        <dbReference type="Pfam" id="PF00441"/>
    </source>
</evidence>
<evidence type="ECO:0000256" key="3">
    <source>
        <dbReference type="ARBA" id="ARBA00022630"/>
    </source>
</evidence>
<sequence>MMDFDFSEEEHAFRKKAGEYIAKIAKPGVAYKPTFNSGYADTPDRKQFMKDLAKGGYLGLSWPEEYGGKGMDPVYDYLLTEELAYQGMPGSGKGVGIIGKTLLRRGSKEQQERFLPQILNAEIDWAIGYSEPDAGSDLGSLKLKAVRDGDGWRLNGQKRFSSSAHFAEWYFLMARTHPDRPKHKGITLFMVEMDHPGIQVNPMWTIDGHRTNEVFLDDVWVPDSQVVGEPGQAFYYVAEALDFERHVLFPLGPIQRLSEIFLEWLNTATIDGEPVRDRPEAKRLAGKIARGLEVCRLQGLSVLAADDPKVATIRSSMNKIAMSEFGRALADEALEMMGPGAWLSDSDPDAPAGGLYARAQIAVVIWIIGAGSNEIQRNIIARRGLGLPV</sequence>
<dbReference type="Gene3D" id="1.20.140.10">
    <property type="entry name" value="Butyryl-CoA Dehydrogenase, subunit A, domain 3"/>
    <property type="match status" value="1"/>
</dbReference>
<evidence type="ECO:0000313" key="11">
    <source>
        <dbReference type="Proteomes" id="UP000322080"/>
    </source>
</evidence>
<dbReference type="Proteomes" id="UP000322080">
    <property type="component" value="Unassembled WGS sequence"/>
</dbReference>
<dbReference type="Pfam" id="PF00441">
    <property type="entry name" value="Acyl-CoA_dh_1"/>
    <property type="match status" value="1"/>
</dbReference>
<keyword evidence="3 6" id="KW-0285">Flavoprotein</keyword>
<evidence type="ECO:0000256" key="5">
    <source>
        <dbReference type="ARBA" id="ARBA00023002"/>
    </source>
</evidence>
<comment type="cofactor">
    <cofactor evidence="1 6">
        <name>FAD</name>
        <dbReference type="ChEBI" id="CHEBI:57692"/>
    </cofactor>
</comment>
<evidence type="ECO:0000259" key="8">
    <source>
        <dbReference type="Pfam" id="PF02770"/>
    </source>
</evidence>
<gene>
    <name evidence="10" type="ORF">FVF75_06255</name>
</gene>
<dbReference type="InterPro" id="IPR036250">
    <property type="entry name" value="AcylCo_DH-like_C"/>
</dbReference>
<dbReference type="PANTHER" id="PTHR43292:SF3">
    <property type="entry name" value="ACYL-COA DEHYDROGENASE FADE29"/>
    <property type="match status" value="1"/>
</dbReference>
<accession>A0A5D0RMI7</accession>
<dbReference type="EMBL" id="VSIY01000004">
    <property type="protein sequence ID" value="TYB82319.1"/>
    <property type="molecule type" value="Genomic_DNA"/>
</dbReference>
<name>A0A5D0RMI7_9RHOB</name>
<dbReference type="Gene3D" id="1.10.540.10">
    <property type="entry name" value="Acyl-CoA dehydrogenase/oxidase, N-terminal domain"/>
    <property type="match status" value="1"/>
</dbReference>
<dbReference type="InterPro" id="IPR046373">
    <property type="entry name" value="Acyl-CoA_Oxase/DH_mid-dom_sf"/>
</dbReference>
<keyword evidence="5 6" id="KW-0560">Oxidoreductase</keyword>
<feature type="domain" description="Acyl-CoA oxidase/dehydrogenase middle" evidence="8">
    <location>
        <begin position="126"/>
        <end position="219"/>
    </location>
</feature>
<organism evidence="10 11">
    <name type="scientific">Maritimibacter fusiformis</name>
    <dbReference type="NCBI Taxonomy" id="2603819"/>
    <lineage>
        <taxon>Bacteria</taxon>
        <taxon>Pseudomonadati</taxon>
        <taxon>Pseudomonadota</taxon>
        <taxon>Alphaproteobacteria</taxon>
        <taxon>Rhodobacterales</taxon>
        <taxon>Roseobacteraceae</taxon>
        <taxon>Maritimibacter</taxon>
    </lineage>
</organism>
<evidence type="ECO:0000256" key="2">
    <source>
        <dbReference type="ARBA" id="ARBA00009347"/>
    </source>
</evidence>
<dbReference type="GO" id="GO:0050660">
    <property type="term" value="F:flavin adenine dinucleotide binding"/>
    <property type="evidence" value="ECO:0007669"/>
    <property type="project" value="InterPro"/>
</dbReference>
<proteinExistence type="inferred from homology"/>
<dbReference type="PANTHER" id="PTHR43292">
    <property type="entry name" value="ACYL-COA DEHYDROGENASE"/>
    <property type="match status" value="1"/>
</dbReference>
<dbReference type="Gene3D" id="2.40.110.10">
    <property type="entry name" value="Butyryl-CoA Dehydrogenase, subunit A, domain 2"/>
    <property type="match status" value="1"/>
</dbReference>
<feature type="domain" description="Acyl-CoA dehydrogenase/oxidase C-terminal" evidence="7">
    <location>
        <begin position="234"/>
        <end position="384"/>
    </location>
</feature>
<evidence type="ECO:0000259" key="9">
    <source>
        <dbReference type="Pfam" id="PF02771"/>
    </source>
</evidence>
<dbReference type="InterPro" id="IPR009100">
    <property type="entry name" value="AcylCoA_DH/oxidase_NM_dom_sf"/>
</dbReference>
<keyword evidence="11" id="KW-1185">Reference proteome</keyword>
<evidence type="ECO:0000313" key="10">
    <source>
        <dbReference type="EMBL" id="TYB82319.1"/>
    </source>
</evidence>
<dbReference type="SUPFAM" id="SSF47203">
    <property type="entry name" value="Acyl-CoA dehydrogenase C-terminal domain-like"/>
    <property type="match status" value="1"/>
</dbReference>
<keyword evidence="4 6" id="KW-0274">FAD</keyword>
<dbReference type="InterPro" id="IPR052161">
    <property type="entry name" value="Mycobact_Acyl-CoA_DH"/>
</dbReference>
<evidence type="ECO:0000256" key="1">
    <source>
        <dbReference type="ARBA" id="ARBA00001974"/>
    </source>
</evidence>
<dbReference type="FunFam" id="2.40.110.10:FF:000011">
    <property type="entry name" value="Acyl-CoA dehydrogenase FadE34"/>
    <property type="match status" value="1"/>
</dbReference>